<feature type="repeat" description="TPR" evidence="1">
    <location>
        <begin position="523"/>
        <end position="556"/>
    </location>
</feature>
<dbReference type="SUPFAM" id="SSF48452">
    <property type="entry name" value="TPR-like"/>
    <property type="match status" value="2"/>
</dbReference>
<evidence type="ECO:0000313" key="3">
    <source>
        <dbReference type="Proteomes" id="UP001141619"/>
    </source>
</evidence>
<dbReference type="Gene3D" id="1.25.40.10">
    <property type="entry name" value="Tetratricopeptide repeat domain"/>
    <property type="match status" value="2"/>
</dbReference>
<dbReference type="AlphaFoldDB" id="A0A9X3TY74"/>
<evidence type="ECO:0000313" key="2">
    <source>
        <dbReference type="EMBL" id="MDA5193857.1"/>
    </source>
</evidence>
<dbReference type="Proteomes" id="UP001141619">
    <property type="component" value="Unassembled WGS sequence"/>
</dbReference>
<dbReference type="PANTHER" id="PTHR45588">
    <property type="entry name" value="TPR DOMAIN-CONTAINING PROTEIN"/>
    <property type="match status" value="1"/>
</dbReference>
<dbReference type="PROSITE" id="PS50005">
    <property type="entry name" value="TPR"/>
    <property type="match status" value="1"/>
</dbReference>
<name>A0A9X3TY74_9PROT</name>
<sequence length="599" mass="65213">MSMRSASTIALSTALALLVVASSERPLRLAPVPEFLNPAYLALTACGKRPETQSIFLRKDFRLALMASASADPALKTLDSDPPLDSNYGKAHFPISSPEAYTQAFFDQGLRLVYGFNHWEAERAFRAATRWDPNCAICYWGQALVLGPHINAPMDPASLADTLAALGKAKSLIATASPIEKALISALDKRYTADPTKTRAELDQAYASAMAAVYAAYPKNPHIAILYAEAVMDTSPWDYWEADATTPKPAMLPAIKAVEAVMAAHPDHAGANHLYIHLMEASRMPDRAEGAADRLATEAPMAGHLVHMPGHIYFRVGRYQDALTANRQAVAVDERYLSGNQGSAVYRYGYYPHNVHFLLASAGMAGDGGTALEAAAKLDRIVPTPVLDAVPWLSHPVKASVYFAEAQFGEPSTVLQIPMPPAQYPYLQAMWHYARGIALAESGQGRPALAEADAIATLIKTADLKILTDNHMPARDIMTLAELVLRGKAQASMGNLNDALIIMQQAAAKQRSIPYTEPPYWYYPVEQSVGAILLRLNRPTEAIDAFNRSLMSHPNNAWSLYGLWLARQKTNDPATMATEALYRKAIVPADVPPPALERL</sequence>
<comment type="caution">
    <text evidence="2">The sequence shown here is derived from an EMBL/GenBank/DDBJ whole genome shotgun (WGS) entry which is preliminary data.</text>
</comment>
<protein>
    <recommendedName>
        <fullName evidence="4">Tetratricopeptide repeat protein</fullName>
    </recommendedName>
</protein>
<gene>
    <name evidence="2" type="ORF">NYP16_07815</name>
</gene>
<keyword evidence="1" id="KW-0802">TPR repeat</keyword>
<reference evidence="2" key="1">
    <citation type="submission" date="2022-08" db="EMBL/GenBank/DDBJ databases">
        <authorList>
            <person name="Vandamme P."/>
            <person name="Hettiarachchi A."/>
            <person name="Peeters C."/>
            <person name="Cnockaert M."/>
            <person name="Carlier A."/>
        </authorList>
    </citation>
    <scope>NUCLEOTIDE SEQUENCE</scope>
    <source>
        <strain evidence="2">LMG 31809</strain>
    </source>
</reference>
<dbReference type="InterPro" id="IPR011990">
    <property type="entry name" value="TPR-like_helical_dom_sf"/>
</dbReference>
<keyword evidence="3" id="KW-1185">Reference proteome</keyword>
<evidence type="ECO:0000256" key="1">
    <source>
        <dbReference type="PROSITE-ProRule" id="PRU00339"/>
    </source>
</evidence>
<dbReference type="PANTHER" id="PTHR45588:SF1">
    <property type="entry name" value="WW DOMAIN-CONTAINING PROTEIN"/>
    <property type="match status" value="1"/>
</dbReference>
<dbReference type="RefSeq" id="WP_274943549.1">
    <property type="nucleotide sequence ID" value="NZ_JANWOI010000002.1"/>
</dbReference>
<dbReference type="EMBL" id="JANWOI010000002">
    <property type="protein sequence ID" value="MDA5193857.1"/>
    <property type="molecule type" value="Genomic_DNA"/>
</dbReference>
<dbReference type="InterPro" id="IPR019734">
    <property type="entry name" value="TPR_rpt"/>
</dbReference>
<proteinExistence type="predicted"/>
<accession>A0A9X3TY74</accession>
<organism evidence="2 3">
    <name type="scientific">Govanella unica</name>
    <dbReference type="NCBI Taxonomy" id="2975056"/>
    <lineage>
        <taxon>Bacteria</taxon>
        <taxon>Pseudomonadati</taxon>
        <taxon>Pseudomonadota</taxon>
        <taxon>Alphaproteobacteria</taxon>
        <taxon>Emcibacterales</taxon>
        <taxon>Govanellaceae</taxon>
        <taxon>Govanella</taxon>
    </lineage>
</organism>
<evidence type="ECO:0008006" key="4">
    <source>
        <dbReference type="Google" id="ProtNLM"/>
    </source>
</evidence>
<reference evidence="2" key="2">
    <citation type="journal article" date="2023" name="Syst. Appl. Microbiol.">
        <title>Govania unica gen. nov., sp. nov., a rare biosphere bacterium that represents a novel family in the class Alphaproteobacteria.</title>
        <authorList>
            <person name="Vandamme P."/>
            <person name="Peeters C."/>
            <person name="Hettiarachchi A."/>
            <person name="Cnockaert M."/>
            <person name="Carlier A."/>
        </authorList>
    </citation>
    <scope>NUCLEOTIDE SEQUENCE</scope>
    <source>
        <strain evidence="2">LMG 31809</strain>
    </source>
</reference>